<reference evidence="1" key="1">
    <citation type="submission" date="2024-02" db="EMBL/GenBank/DDBJ databases">
        <title>Sediminibacterium planktonica sp. nov. and Sediminibacterium longus sp. nov., isolated from surface lake and river water.</title>
        <authorList>
            <person name="Watanabe K."/>
            <person name="Takemine S."/>
            <person name="Ishii Y."/>
            <person name="Ogata Y."/>
            <person name="Shindo C."/>
            <person name="Suda W."/>
        </authorList>
    </citation>
    <scope>NUCLEOTIDE SEQUENCE</scope>
    <source>
        <strain evidence="1">KACHI17</strain>
    </source>
</reference>
<evidence type="ECO:0000313" key="1">
    <source>
        <dbReference type="EMBL" id="BFG70247.1"/>
    </source>
</evidence>
<protein>
    <recommendedName>
        <fullName evidence="2">Tetratricopeptide repeat protein</fullName>
    </recommendedName>
</protein>
<dbReference type="EMBL" id="AP029612">
    <property type="protein sequence ID" value="BFG70247.1"/>
    <property type="molecule type" value="Genomic_DNA"/>
</dbReference>
<gene>
    <name evidence="1" type="ORF">KACHI17_11280</name>
</gene>
<sequence length="517" mass="61553">MMPNRSQDPLFQLIKSLQKAEKRHFKLYIKRNSAKDDLKVIQLFDALEKLSDFDEKNLLKKIPGIEKPQLANLKNHLYRELLSSLRLLKSNDSIDMQLHEQIDYARILYNKGLYHQSLKILDRAKELAHQYHQDSFLIQIISLEKKIETLHITRSMQDRAEQLTAEANVVNEKRRVITQLSNLALQLYSWYVKNGHARNEADEKDIKAFFKHQLPLHADKLVGFYERLYLYQSYCWYAFIRQDFLMYYRYSQKWLSLFEKEAFMIEVETGHYIKGLHNLLNAHFDLRNFKEFSTVLKKFELFAASETANKHDIFRVHSFIYINSAKLNQHLMQGTFQEGLTLVADLEKQLSANALYIDQHRILVFNYKIASLYFGSGDYNTCIDYLRRIINDHVDLRNDLQCYARLLHLIAHYELGNAELIETSLIKSVYRFMAKMDNLTIVEEEMFRFLRHSFQIPAKQVKTELRSFLEKIKQYEKSRFETRSFAYLDVISWVESKVYGKTMSKVIHDKYLSSKHR</sequence>
<name>A0AAT9GHT9_9BACT</name>
<organism evidence="1">
    <name type="scientific">Sediminibacterium sp. KACHI17</name>
    <dbReference type="NCBI Taxonomy" id="1751071"/>
    <lineage>
        <taxon>Bacteria</taxon>
        <taxon>Pseudomonadati</taxon>
        <taxon>Bacteroidota</taxon>
        <taxon>Chitinophagia</taxon>
        <taxon>Chitinophagales</taxon>
        <taxon>Chitinophagaceae</taxon>
        <taxon>Sediminibacterium</taxon>
    </lineage>
</organism>
<accession>A0AAT9GHT9</accession>
<dbReference type="AlphaFoldDB" id="A0AAT9GHT9"/>
<proteinExistence type="predicted"/>
<evidence type="ECO:0008006" key="2">
    <source>
        <dbReference type="Google" id="ProtNLM"/>
    </source>
</evidence>